<evidence type="ECO:0000313" key="1">
    <source>
        <dbReference type="EMBL" id="UMB67784.1"/>
    </source>
</evidence>
<proteinExistence type="predicted"/>
<dbReference type="RefSeq" id="WP_240258248.1">
    <property type="nucleotide sequence ID" value="NZ_CP092488.2"/>
</dbReference>
<organism evidence="1 2">
    <name type="scientific">Mycobacterium paraterrae</name>
    <dbReference type="NCBI Taxonomy" id="577492"/>
    <lineage>
        <taxon>Bacteria</taxon>
        <taxon>Bacillati</taxon>
        <taxon>Actinomycetota</taxon>
        <taxon>Actinomycetes</taxon>
        <taxon>Mycobacteriales</taxon>
        <taxon>Mycobacteriaceae</taxon>
        <taxon>Mycobacterium</taxon>
    </lineage>
</organism>
<evidence type="ECO:0000313" key="2">
    <source>
        <dbReference type="Proteomes" id="UP001055336"/>
    </source>
</evidence>
<dbReference type="EMBL" id="CP092488">
    <property type="protein sequence ID" value="UMB67784.1"/>
    <property type="molecule type" value="Genomic_DNA"/>
</dbReference>
<sequence length="80" mass="8616">MRMADADSLIAIDCYNAAQGAREPVTMALVRRVIDELLTHPAECECGHCEAAAIARVGDVCTIATSWQRVVAAVPRRAAY</sequence>
<gene>
    <name evidence="1" type="ORF">MKK62_14930</name>
</gene>
<accession>A0ABY3VEB8</accession>
<name>A0ABY3VEB8_9MYCO</name>
<reference evidence="1" key="1">
    <citation type="submission" date="2022-08" db="EMBL/GenBank/DDBJ databases">
        <title>Whole genome sequencing of non-tuberculosis mycobacteria type-strains.</title>
        <authorList>
            <person name="Igarashi Y."/>
            <person name="Osugi A."/>
            <person name="Mitarai S."/>
        </authorList>
    </citation>
    <scope>NUCLEOTIDE SEQUENCE</scope>
    <source>
        <strain evidence="1">DSM 45127</strain>
    </source>
</reference>
<dbReference type="Proteomes" id="UP001055336">
    <property type="component" value="Chromosome"/>
</dbReference>
<protein>
    <submittedName>
        <fullName evidence="1">Uncharacterized protein</fullName>
    </submittedName>
</protein>
<keyword evidence="2" id="KW-1185">Reference proteome</keyword>